<dbReference type="SUPFAM" id="SSF48498">
    <property type="entry name" value="Tetracyclin repressor-like, C-terminal domain"/>
    <property type="match status" value="1"/>
</dbReference>
<organism evidence="6 7">
    <name type="scientific">Zhongshania borealis</name>
    <dbReference type="NCBI Taxonomy" id="889488"/>
    <lineage>
        <taxon>Bacteria</taxon>
        <taxon>Pseudomonadati</taxon>
        <taxon>Pseudomonadota</taxon>
        <taxon>Gammaproteobacteria</taxon>
        <taxon>Cellvibrionales</taxon>
        <taxon>Spongiibacteraceae</taxon>
        <taxon>Zhongshania</taxon>
    </lineage>
</organism>
<comment type="caution">
    <text evidence="6">The sequence shown here is derived from an EMBL/GenBank/DDBJ whole genome shotgun (WGS) entry which is preliminary data.</text>
</comment>
<keyword evidence="2 4" id="KW-0238">DNA-binding</keyword>
<reference evidence="7" key="1">
    <citation type="journal article" date="2019" name="Int. J. Syst. Evol. Microbiol.">
        <title>The Global Catalogue of Microorganisms (GCM) 10K type strain sequencing project: providing services to taxonomists for standard genome sequencing and annotation.</title>
        <authorList>
            <consortium name="The Broad Institute Genomics Platform"/>
            <consortium name="The Broad Institute Genome Sequencing Center for Infectious Disease"/>
            <person name="Wu L."/>
            <person name="Ma J."/>
        </authorList>
    </citation>
    <scope>NUCLEOTIDE SEQUENCE [LARGE SCALE GENOMIC DNA]</scope>
    <source>
        <strain evidence="7">JCM 17304</strain>
    </source>
</reference>
<sequence length="195" mass="21349">MARPLQFDRQQALDAAMQVFWLHGFCSSSLQQLLTAMEINRGSLYAAFGDKVGLFKEVIDKYQCTMQAVVFELLNNEDDPAQGIRDVFEVTLFCLPEDAMALGCLLVNTVNELSPIDIELSNLASAKLALVEQAFINACARAQAQNQMSKAVSADDAGKMLMNTMIGLRVQSRGGASEAHLRQSITPLLTMLMPS</sequence>
<evidence type="ECO:0000313" key="7">
    <source>
        <dbReference type="Proteomes" id="UP001500392"/>
    </source>
</evidence>
<dbReference type="Proteomes" id="UP001500392">
    <property type="component" value="Unassembled WGS sequence"/>
</dbReference>
<dbReference type="InterPro" id="IPR009057">
    <property type="entry name" value="Homeodomain-like_sf"/>
</dbReference>
<evidence type="ECO:0000256" key="1">
    <source>
        <dbReference type="ARBA" id="ARBA00023015"/>
    </source>
</evidence>
<keyword evidence="1" id="KW-0805">Transcription regulation</keyword>
<dbReference type="PROSITE" id="PS50977">
    <property type="entry name" value="HTH_TETR_2"/>
    <property type="match status" value="1"/>
</dbReference>
<evidence type="ECO:0000256" key="2">
    <source>
        <dbReference type="ARBA" id="ARBA00023125"/>
    </source>
</evidence>
<dbReference type="SUPFAM" id="SSF46689">
    <property type="entry name" value="Homeodomain-like"/>
    <property type="match status" value="1"/>
</dbReference>
<protein>
    <submittedName>
        <fullName evidence="6">TetR/AcrR family transcriptional regulator</fullName>
    </submittedName>
</protein>
<dbReference type="PANTHER" id="PTHR47506">
    <property type="entry name" value="TRANSCRIPTIONAL REGULATORY PROTEIN"/>
    <property type="match status" value="1"/>
</dbReference>
<dbReference type="InterPro" id="IPR036271">
    <property type="entry name" value="Tet_transcr_reg_TetR-rel_C_sf"/>
</dbReference>
<feature type="DNA-binding region" description="H-T-H motif" evidence="4">
    <location>
        <begin position="29"/>
        <end position="48"/>
    </location>
</feature>
<evidence type="ECO:0000256" key="3">
    <source>
        <dbReference type="ARBA" id="ARBA00023163"/>
    </source>
</evidence>
<evidence type="ECO:0000256" key="4">
    <source>
        <dbReference type="PROSITE-ProRule" id="PRU00335"/>
    </source>
</evidence>
<dbReference type="InterPro" id="IPR023772">
    <property type="entry name" value="DNA-bd_HTH_TetR-type_CS"/>
</dbReference>
<dbReference type="Gene3D" id="1.10.10.60">
    <property type="entry name" value="Homeodomain-like"/>
    <property type="match status" value="1"/>
</dbReference>
<accession>A0ABP7WP06</accession>
<keyword evidence="3" id="KW-0804">Transcription</keyword>
<proteinExistence type="predicted"/>
<dbReference type="Gene3D" id="1.10.357.10">
    <property type="entry name" value="Tetracycline Repressor, domain 2"/>
    <property type="match status" value="1"/>
</dbReference>
<gene>
    <name evidence="6" type="ORF">GCM10022414_16100</name>
</gene>
<evidence type="ECO:0000313" key="6">
    <source>
        <dbReference type="EMBL" id="GAA4093174.1"/>
    </source>
</evidence>
<dbReference type="PANTHER" id="PTHR47506:SF1">
    <property type="entry name" value="HTH-TYPE TRANSCRIPTIONAL REGULATOR YJDC"/>
    <property type="match status" value="1"/>
</dbReference>
<dbReference type="RefSeq" id="WP_344934431.1">
    <property type="nucleotide sequence ID" value="NZ_BAABDM010000002.1"/>
</dbReference>
<keyword evidence="7" id="KW-1185">Reference proteome</keyword>
<dbReference type="PROSITE" id="PS01081">
    <property type="entry name" value="HTH_TETR_1"/>
    <property type="match status" value="1"/>
</dbReference>
<name>A0ABP7WP06_9GAMM</name>
<dbReference type="Pfam" id="PF00440">
    <property type="entry name" value="TetR_N"/>
    <property type="match status" value="1"/>
</dbReference>
<evidence type="ECO:0000259" key="5">
    <source>
        <dbReference type="PROSITE" id="PS50977"/>
    </source>
</evidence>
<feature type="domain" description="HTH tetR-type" evidence="5">
    <location>
        <begin position="6"/>
        <end position="66"/>
    </location>
</feature>
<dbReference type="InterPro" id="IPR001647">
    <property type="entry name" value="HTH_TetR"/>
</dbReference>
<dbReference type="EMBL" id="BAABDM010000002">
    <property type="protein sequence ID" value="GAA4093174.1"/>
    <property type="molecule type" value="Genomic_DNA"/>
</dbReference>